<dbReference type="InterPro" id="IPR020849">
    <property type="entry name" value="Small_GTPase_Ras-type"/>
</dbReference>
<dbReference type="GO" id="GO:0016020">
    <property type="term" value="C:membrane"/>
    <property type="evidence" value="ECO:0007669"/>
    <property type="project" value="InterPro"/>
</dbReference>
<keyword evidence="4" id="KW-1185">Reference proteome</keyword>
<dbReference type="PANTHER" id="PTHR24070">
    <property type="entry name" value="RAS, DI-RAS, AND RHEB FAMILY MEMBERS OF SMALL GTPASE SUPERFAMILY"/>
    <property type="match status" value="1"/>
</dbReference>
<dbReference type="EMBL" id="JAKMXF010000030">
    <property type="protein sequence ID" value="KAI6660657.1"/>
    <property type="molecule type" value="Genomic_DNA"/>
</dbReference>
<dbReference type="SMART" id="SM00175">
    <property type="entry name" value="RAB"/>
    <property type="match status" value="1"/>
</dbReference>
<dbReference type="Gene3D" id="3.40.50.300">
    <property type="entry name" value="P-loop containing nucleotide triphosphate hydrolases"/>
    <property type="match status" value="1"/>
</dbReference>
<dbReference type="Pfam" id="PF00071">
    <property type="entry name" value="Ras"/>
    <property type="match status" value="1"/>
</dbReference>
<dbReference type="AlphaFoldDB" id="A0AAV7KH48"/>
<evidence type="ECO:0000256" key="2">
    <source>
        <dbReference type="ARBA" id="ARBA00023134"/>
    </source>
</evidence>
<evidence type="ECO:0000313" key="3">
    <source>
        <dbReference type="EMBL" id="KAI6660657.1"/>
    </source>
</evidence>
<gene>
    <name evidence="3" type="ORF">LOD99_10338</name>
</gene>
<dbReference type="PROSITE" id="PS51420">
    <property type="entry name" value="RHO"/>
    <property type="match status" value="1"/>
</dbReference>
<keyword evidence="2" id="KW-0342">GTP-binding</keyword>
<dbReference type="SMART" id="SM00174">
    <property type="entry name" value="RHO"/>
    <property type="match status" value="1"/>
</dbReference>
<dbReference type="PRINTS" id="PR00449">
    <property type="entry name" value="RASTRNSFRMNG"/>
</dbReference>
<organism evidence="3 4">
    <name type="scientific">Oopsacas minuta</name>
    <dbReference type="NCBI Taxonomy" id="111878"/>
    <lineage>
        <taxon>Eukaryota</taxon>
        <taxon>Metazoa</taxon>
        <taxon>Porifera</taxon>
        <taxon>Hexactinellida</taxon>
        <taxon>Hexasterophora</taxon>
        <taxon>Lyssacinosida</taxon>
        <taxon>Leucopsacidae</taxon>
        <taxon>Oopsacas</taxon>
    </lineage>
</organism>
<dbReference type="InterPro" id="IPR027417">
    <property type="entry name" value="P-loop_NTPase"/>
</dbReference>
<sequence length="207" mass="23439">MATPYPNPRLCVCVVGSGGVGKSSMTIRFLEDRFPEYYDPTVEEKYVTEISHSGKVFDIEIIDTAGQEEFFKYRDSSLAEGDAYLALYSINSLSSWLELKELRKKIEQEKEHPDEIPMVVCGNKKDLDEYREVPVDEVIEYCSKIGSPFMETSAKTGLCVRDSFHAVMEQVKLLTPHLLRNKYGTEVAETKVSQTRSGRTKPDCSIS</sequence>
<reference evidence="3 4" key="1">
    <citation type="journal article" date="2023" name="BMC Biol.">
        <title>The compact genome of the sponge Oopsacas minuta (Hexactinellida) is lacking key metazoan core genes.</title>
        <authorList>
            <person name="Santini S."/>
            <person name="Schenkelaars Q."/>
            <person name="Jourda C."/>
            <person name="Duchesne M."/>
            <person name="Belahbib H."/>
            <person name="Rocher C."/>
            <person name="Selva M."/>
            <person name="Riesgo A."/>
            <person name="Vervoort M."/>
            <person name="Leys S.P."/>
            <person name="Kodjabachian L."/>
            <person name="Le Bivic A."/>
            <person name="Borchiellini C."/>
            <person name="Claverie J.M."/>
            <person name="Renard E."/>
        </authorList>
    </citation>
    <scope>NUCLEOTIDE SEQUENCE [LARGE SCALE GENOMIC DNA]</scope>
    <source>
        <strain evidence="3">SPO-2</strain>
    </source>
</reference>
<dbReference type="SMART" id="SM00173">
    <property type="entry name" value="RAS"/>
    <property type="match status" value="1"/>
</dbReference>
<dbReference type="PROSITE" id="PS51419">
    <property type="entry name" value="RAB"/>
    <property type="match status" value="1"/>
</dbReference>
<name>A0AAV7KH48_9METZ</name>
<dbReference type="Proteomes" id="UP001165289">
    <property type="component" value="Unassembled WGS sequence"/>
</dbReference>
<dbReference type="SUPFAM" id="SSF52540">
    <property type="entry name" value="P-loop containing nucleoside triphosphate hydrolases"/>
    <property type="match status" value="1"/>
</dbReference>
<evidence type="ECO:0000256" key="1">
    <source>
        <dbReference type="ARBA" id="ARBA00022741"/>
    </source>
</evidence>
<dbReference type="InterPro" id="IPR005225">
    <property type="entry name" value="Small_GTP-bd"/>
</dbReference>
<comment type="caution">
    <text evidence="3">The sequence shown here is derived from an EMBL/GenBank/DDBJ whole genome shotgun (WGS) entry which is preliminary data.</text>
</comment>
<dbReference type="NCBIfam" id="TIGR00231">
    <property type="entry name" value="small_GTP"/>
    <property type="match status" value="1"/>
</dbReference>
<protein>
    <submittedName>
        <fullName evidence="3">Ras-like protein rasD</fullName>
    </submittedName>
</protein>
<proteinExistence type="predicted"/>
<accession>A0AAV7KH48</accession>
<evidence type="ECO:0000313" key="4">
    <source>
        <dbReference type="Proteomes" id="UP001165289"/>
    </source>
</evidence>
<dbReference type="InterPro" id="IPR001806">
    <property type="entry name" value="Small_GTPase"/>
</dbReference>
<dbReference type="GO" id="GO:0003924">
    <property type="term" value="F:GTPase activity"/>
    <property type="evidence" value="ECO:0007669"/>
    <property type="project" value="InterPro"/>
</dbReference>
<keyword evidence="1" id="KW-0547">Nucleotide-binding</keyword>
<dbReference type="PROSITE" id="PS51421">
    <property type="entry name" value="RAS"/>
    <property type="match status" value="1"/>
</dbReference>
<dbReference type="FunFam" id="3.40.50.300:FF:001447">
    <property type="entry name" value="Ras-related protein Rab-1B"/>
    <property type="match status" value="1"/>
</dbReference>
<dbReference type="GO" id="GO:0007165">
    <property type="term" value="P:signal transduction"/>
    <property type="evidence" value="ECO:0007669"/>
    <property type="project" value="InterPro"/>
</dbReference>
<dbReference type="GO" id="GO:0005525">
    <property type="term" value="F:GTP binding"/>
    <property type="evidence" value="ECO:0007669"/>
    <property type="project" value="UniProtKB-KW"/>
</dbReference>